<dbReference type="SUPFAM" id="SSF50249">
    <property type="entry name" value="Nucleic acid-binding proteins"/>
    <property type="match status" value="1"/>
</dbReference>
<dbReference type="AlphaFoldDB" id="A0A6J8E5V8"/>
<sequence>MFDIKRSFTYKYKTFERIQFPLRPAAGKTIHKSQGDTLQEVVVSLKSKRKGKIPHIHYVALSRVTSLTGLQILNLNQEAIAVAECVRQELHRLMTDATLQLCFNPLYNLSTETLNDDEISGYLVEVSPIKTSQQNNKYFDGTINSNRKTFQHFVCFDVSKHCQFRSAGTQKSPVKLQRISQVPSKRDASQNDVLVKRTSSLNVLRSLDFSCKEQPKETSEQCTLEKIQNLPEKSKVNVVAAVMNKSNSEIVDVRGTLINKCTSIVADNTQQMELTLWKHHIDKVVVGKTYHFTNVSTRFFHTYTLTTTSSTEINDHEDLLDIADYQEESTSTTITGAITQIILHKSAQCGNCHKSIKDIPTGNLVRCNSCNMKQLKSNLNNAYSCTMNVKDLSTSKVIKLNMFSSVLLTFLTENLKLNLLSEMEDVEDYLLEQQNLTITYNSNNKVVLKFQKTK</sequence>
<reference evidence="1 2" key="1">
    <citation type="submission" date="2020-06" db="EMBL/GenBank/DDBJ databases">
        <authorList>
            <person name="Li R."/>
            <person name="Bekaert M."/>
        </authorList>
    </citation>
    <scope>NUCLEOTIDE SEQUENCE [LARGE SCALE GENOMIC DNA]</scope>
    <source>
        <strain evidence="2">wild</strain>
    </source>
</reference>
<accession>A0A6J8E5V8</accession>
<evidence type="ECO:0008006" key="3">
    <source>
        <dbReference type="Google" id="ProtNLM"/>
    </source>
</evidence>
<dbReference type="PANTHER" id="PTHR47642">
    <property type="entry name" value="ATP-DEPENDENT DNA HELICASE"/>
    <property type="match status" value="1"/>
</dbReference>
<evidence type="ECO:0000313" key="1">
    <source>
        <dbReference type="EMBL" id="CAC5416154.1"/>
    </source>
</evidence>
<protein>
    <recommendedName>
        <fullName evidence="3">DNA helicase</fullName>
    </recommendedName>
</protein>
<dbReference type="OrthoDB" id="6140809at2759"/>
<dbReference type="Gene3D" id="2.40.50.140">
    <property type="entry name" value="Nucleic acid-binding proteins"/>
    <property type="match status" value="1"/>
</dbReference>
<dbReference type="PANTHER" id="PTHR47642:SF8">
    <property type="entry name" value="ATP-DEPENDENT DNA HELICASE"/>
    <property type="match status" value="1"/>
</dbReference>
<keyword evidence="2" id="KW-1185">Reference proteome</keyword>
<organism evidence="1 2">
    <name type="scientific">Mytilus coruscus</name>
    <name type="common">Sea mussel</name>
    <dbReference type="NCBI Taxonomy" id="42192"/>
    <lineage>
        <taxon>Eukaryota</taxon>
        <taxon>Metazoa</taxon>
        <taxon>Spiralia</taxon>
        <taxon>Lophotrochozoa</taxon>
        <taxon>Mollusca</taxon>
        <taxon>Bivalvia</taxon>
        <taxon>Autobranchia</taxon>
        <taxon>Pteriomorphia</taxon>
        <taxon>Mytilida</taxon>
        <taxon>Mytiloidea</taxon>
        <taxon>Mytilidae</taxon>
        <taxon>Mytilinae</taxon>
        <taxon>Mytilus</taxon>
    </lineage>
</organism>
<dbReference type="EMBL" id="CACVKT020008597">
    <property type="protein sequence ID" value="CAC5416154.1"/>
    <property type="molecule type" value="Genomic_DNA"/>
</dbReference>
<name>A0A6J8E5V8_MYTCO</name>
<dbReference type="InterPro" id="IPR051055">
    <property type="entry name" value="PIF1_helicase"/>
</dbReference>
<proteinExistence type="predicted"/>
<dbReference type="InterPro" id="IPR012340">
    <property type="entry name" value="NA-bd_OB-fold"/>
</dbReference>
<gene>
    <name evidence="1" type="ORF">MCOR_48794</name>
</gene>
<dbReference type="Proteomes" id="UP000507470">
    <property type="component" value="Unassembled WGS sequence"/>
</dbReference>
<evidence type="ECO:0000313" key="2">
    <source>
        <dbReference type="Proteomes" id="UP000507470"/>
    </source>
</evidence>